<evidence type="ECO:0000313" key="4">
    <source>
        <dbReference type="Proteomes" id="UP000429730"/>
    </source>
</evidence>
<accession>A0AAP6V9R7</accession>
<protein>
    <submittedName>
        <fullName evidence="2">Uncharacterized protein</fullName>
    </submittedName>
</protein>
<evidence type="ECO:0000256" key="1">
    <source>
        <dbReference type="SAM" id="MobiDB-lite"/>
    </source>
</evidence>
<feature type="compositionally biased region" description="Basic and acidic residues" evidence="1">
    <location>
        <begin position="146"/>
        <end position="159"/>
    </location>
</feature>
<evidence type="ECO:0000313" key="5">
    <source>
        <dbReference type="Proteomes" id="UP001222182"/>
    </source>
</evidence>
<sequence length="174" mass="20076">MTKYPTQELKNKRKAHVLFMSTEVMKNIFELGYPFEFYEASHQFAIHSPLGVIDYFAISGTWVVRKGQDRGKGIRKMKQYIKKRVGDYVEKVKVVKCSGYLDKEGNITNQIKQAMHFTDDELANLAAEVAGGKVVNVVIPPEKPKQLREKAKEESFQEKTKKKTKSNQSWMNKK</sequence>
<dbReference type="AlphaFoldDB" id="A0AAP6V9R7"/>
<dbReference type="EMBL" id="CP119528">
    <property type="protein sequence ID" value="WER42813.1"/>
    <property type="molecule type" value="Genomic_DNA"/>
</dbReference>
<dbReference type="Proteomes" id="UP001222182">
    <property type="component" value="Chromosome"/>
</dbReference>
<evidence type="ECO:0000313" key="2">
    <source>
        <dbReference type="EMBL" id="MXS53779.1"/>
    </source>
</evidence>
<feature type="region of interest" description="Disordered" evidence="1">
    <location>
        <begin position="146"/>
        <end position="174"/>
    </location>
</feature>
<dbReference type="EMBL" id="WVTJ01000035">
    <property type="protein sequence ID" value="MXS53779.1"/>
    <property type="molecule type" value="Genomic_DNA"/>
</dbReference>
<dbReference type="RefSeq" id="WP_002389023.1">
    <property type="nucleotide sequence ID" value="NZ_CABGHL010000010.1"/>
</dbReference>
<evidence type="ECO:0000313" key="3">
    <source>
        <dbReference type="EMBL" id="WER42813.1"/>
    </source>
</evidence>
<reference evidence="2 4" key="1">
    <citation type="submission" date="2019-04" db="EMBL/GenBank/DDBJ databases">
        <title>Step-wise assembly of the neonatal virome modulated by breast feeding.</title>
        <authorList>
            <person name="Liang G."/>
            <person name="Bushman F."/>
        </authorList>
    </citation>
    <scope>NUCLEOTIDE SEQUENCE [LARGE SCALE GENOMIC DNA]</scope>
    <source>
        <strain evidence="2 4">E3754</strain>
    </source>
</reference>
<reference evidence="3 5" key="2">
    <citation type="submission" date="2023-03" db="EMBL/GenBank/DDBJ databases">
        <title>Complete genome sequence of an Enterococcus faecalis urinary isolate.</title>
        <authorList>
            <person name="Brauer A.L."/>
            <person name="Armbruster C.E."/>
        </authorList>
    </citation>
    <scope>NUCLEOTIDE SEQUENCE [LARGE SCALE GENOMIC DNA]</scope>
    <source>
        <strain evidence="3 5">3143</strain>
    </source>
</reference>
<name>A0AAP6V9R7_ENTFL</name>
<organism evidence="2 4">
    <name type="scientific">Enterococcus faecalis</name>
    <name type="common">Streptococcus faecalis</name>
    <dbReference type="NCBI Taxonomy" id="1351"/>
    <lineage>
        <taxon>Bacteria</taxon>
        <taxon>Bacillati</taxon>
        <taxon>Bacillota</taxon>
        <taxon>Bacilli</taxon>
        <taxon>Lactobacillales</taxon>
        <taxon>Enterococcaceae</taxon>
        <taxon>Enterococcus</taxon>
    </lineage>
</organism>
<dbReference type="Proteomes" id="UP000429730">
    <property type="component" value="Unassembled WGS sequence"/>
</dbReference>
<gene>
    <name evidence="2" type="ORF">GTI81_13825</name>
    <name evidence="3" type="ORF">P0083_00350</name>
</gene>
<proteinExistence type="predicted"/>